<keyword evidence="3" id="KW-1185">Reference proteome</keyword>
<evidence type="ECO:0000313" key="2">
    <source>
        <dbReference type="EMBL" id="GAA3508930.1"/>
    </source>
</evidence>
<protein>
    <recommendedName>
        <fullName evidence="1">DUF5916 domain-containing protein</fullName>
    </recommendedName>
</protein>
<reference evidence="3" key="1">
    <citation type="journal article" date="2019" name="Int. J. Syst. Evol. Microbiol.">
        <title>The Global Catalogue of Microorganisms (GCM) 10K type strain sequencing project: providing services to taxonomists for standard genome sequencing and annotation.</title>
        <authorList>
            <consortium name="The Broad Institute Genomics Platform"/>
            <consortium name="The Broad Institute Genome Sequencing Center for Infectious Disease"/>
            <person name="Wu L."/>
            <person name="Ma J."/>
        </authorList>
    </citation>
    <scope>NUCLEOTIDE SEQUENCE [LARGE SCALE GENOMIC DNA]</scope>
    <source>
        <strain evidence="3">JCM 17106</strain>
    </source>
</reference>
<dbReference type="Gene3D" id="2.60.40.1190">
    <property type="match status" value="1"/>
</dbReference>
<feature type="domain" description="DUF5916" evidence="1">
    <location>
        <begin position="511"/>
        <end position="887"/>
    </location>
</feature>
<dbReference type="SUPFAM" id="SSF49344">
    <property type="entry name" value="CBD9-like"/>
    <property type="match status" value="1"/>
</dbReference>
<dbReference type="EMBL" id="BAABCW010000007">
    <property type="protein sequence ID" value="GAA3508930.1"/>
    <property type="molecule type" value="Genomic_DNA"/>
</dbReference>
<organism evidence="2 3">
    <name type="scientific">Aquimarina addita</name>
    <dbReference type="NCBI Taxonomy" id="870485"/>
    <lineage>
        <taxon>Bacteria</taxon>
        <taxon>Pseudomonadati</taxon>
        <taxon>Bacteroidota</taxon>
        <taxon>Flavobacteriia</taxon>
        <taxon>Flavobacteriales</taxon>
        <taxon>Flavobacteriaceae</taxon>
        <taxon>Aquimarina</taxon>
    </lineage>
</organism>
<gene>
    <name evidence="2" type="ORF">GCM10022393_21020</name>
</gene>
<feature type="domain" description="DUF5916" evidence="1">
    <location>
        <begin position="224"/>
        <end position="433"/>
    </location>
</feature>
<sequence>MQAQEENTTAIVSKRTYITKPLATSKVPVINGIIDEVEWDIVKWSGDFIERQPDENTPPSQQTKFKIIYDQNFLYVAYRCYDTEPDLIEKRLSRRDGFAGDRITLVLDTYHDKRTAFSFTITAAGVKGDEFVSQNGDNWDPSWNPIWYAASRIDAEGWTAEIKIPLSQLKFGKSKEQIWGLQISRLFFRKDERSAWQRIPADAPGYISEFGELHGLLDIKPQKQLEIQPFTVTQYDTYPEEEGNPFREGQEFKLNGGLDAKIGITNDLTLDLTVNPDFGQVEADPAQIALDGFQIFFEEQRPFFVENKNIFDYQFANGSDNLFYSRRIGRNPQGIAGASPINDSGPLNEEFIDAPANTVILGAAKFSGKTKNGWSVGILESVTSREIAKIEDANGHRREAVVEPLTNYFVSRIQKDFNERNTFIGGIFTATSRDLGDAYNIDYENPDTDETSELTEVRENNLNFLRKSAYTGGIDFRHNWKDRKFFVEGNMVASHVEGSKEAITKTQELLTHLFQRVDASHLTVDPNRTSLTGTGGKITGGKSGGGNWRYEGGVFWRSPELELNDIGFLRRADEIKQFVNLRYQFLKPTKWFRRANFGVEEVSTFDFEGNYNRIEYEFNGYVNYKNNWWTEIGAGHKPRIFINAALRGGPRFRFSEENFAYLFFGSDSRKKFRFTVGYVNSLAKQNNFSFERYVVRLNYQPFDAFSMSIDPEFRKNLDKTQYVTEADFNGTPKYITGNIDQQTLSASIRLNYNVNPNLTIQYYGQPFISRGVYSDFNFVNNATAKNLKERITLYDANQISFADDEYAIDENRDGEVDYTIDTPDFAFVQFRSNLVVRWEYIPGSEIFLVWSQGITGDGNTSDHLFRSLNNQIFGQQPENTFLIKATYRFVL</sequence>
<name>A0ABP6UJ50_9FLAO</name>
<comment type="caution">
    <text evidence="2">The sequence shown here is derived from an EMBL/GenBank/DDBJ whole genome shotgun (WGS) entry which is preliminary data.</text>
</comment>
<proteinExistence type="predicted"/>
<accession>A0ABP6UJ50</accession>
<evidence type="ECO:0000313" key="3">
    <source>
        <dbReference type="Proteomes" id="UP001500459"/>
    </source>
</evidence>
<dbReference type="Proteomes" id="UP001500459">
    <property type="component" value="Unassembled WGS sequence"/>
</dbReference>
<evidence type="ECO:0000259" key="1">
    <source>
        <dbReference type="Pfam" id="PF19313"/>
    </source>
</evidence>
<dbReference type="CDD" id="cd09618">
    <property type="entry name" value="CBM9_like_2"/>
    <property type="match status" value="1"/>
</dbReference>
<dbReference type="InterPro" id="IPR045670">
    <property type="entry name" value="DUF5916"/>
</dbReference>
<dbReference type="Pfam" id="PF19313">
    <property type="entry name" value="DUF5916"/>
    <property type="match status" value="2"/>
</dbReference>